<proteinExistence type="predicted"/>
<feature type="region of interest" description="Disordered" evidence="1">
    <location>
        <begin position="1"/>
        <end position="25"/>
    </location>
</feature>
<dbReference type="AlphaFoldDB" id="A0A1M7T6W1"/>
<accession>A0A1M7T6W1</accession>
<dbReference type="OrthoDB" id="47927at2"/>
<evidence type="ECO:0000256" key="1">
    <source>
        <dbReference type="SAM" id="MobiDB-lite"/>
    </source>
</evidence>
<dbReference type="Pfam" id="PF06949">
    <property type="entry name" value="DUF1292"/>
    <property type="match status" value="1"/>
</dbReference>
<dbReference type="RefSeq" id="WP_084634417.1">
    <property type="nucleotide sequence ID" value="NZ_FRDJ01000010.1"/>
</dbReference>
<evidence type="ECO:0000313" key="2">
    <source>
        <dbReference type="EMBL" id="SHN66445.1"/>
    </source>
</evidence>
<evidence type="ECO:0000313" key="3">
    <source>
        <dbReference type="Proteomes" id="UP000184207"/>
    </source>
</evidence>
<dbReference type="Proteomes" id="UP000184207">
    <property type="component" value="Unassembled WGS sequence"/>
</dbReference>
<dbReference type="STRING" id="1121883.SAMN02745226_01623"/>
<keyword evidence="3" id="KW-1185">Reference proteome</keyword>
<dbReference type="EMBL" id="FRDJ01000010">
    <property type="protein sequence ID" value="SHN66445.1"/>
    <property type="molecule type" value="Genomic_DNA"/>
</dbReference>
<sequence length="131" mass="15748">MFDHEHKHHHHDDHECDCGHEHDHDHEHHDHIDAFTLMDEEGNEHHFVLLGEVENKGKTYWVCEEIFVENEEISEFGDTYLFVKSEDDEGNVFLDSVQNEEEFNDVVKIWEDMMGDEDFFIDTDEEDEEEE</sequence>
<feature type="compositionally biased region" description="Basic and acidic residues" evidence="1">
    <location>
        <begin position="12"/>
        <end position="25"/>
    </location>
</feature>
<organism evidence="2 3">
    <name type="scientific">Fervidobacterium gondwanense DSM 13020</name>
    <dbReference type="NCBI Taxonomy" id="1121883"/>
    <lineage>
        <taxon>Bacteria</taxon>
        <taxon>Thermotogati</taxon>
        <taxon>Thermotogota</taxon>
        <taxon>Thermotogae</taxon>
        <taxon>Thermotogales</taxon>
        <taxon>Fervidobacteriaceae</taxon>
        <taxon>Fervidobacterium</taxon>
    </lineage>
</organism>
<evidence type="ECO:0008006" key="4">
    <source>
        <dbReference type="Google" id="ProtNLM"/>
    </source>
</evidence>
<feature type="compositionally biased region" description="Basic residues" evidence="1">
    <location>
        <begin position="1"/>
        <end position="11"/>
    </location>
</feature>
<gene>
    <name evidence="2" type="ORF">SAMN02745226_01623</name>
</gene>
<dbReference type="InterPro" id="IPR009711">
    <property type="entry name" value="UPF0473"/>
</dbReference>
<protein>
    <recommendedName>
        <fullName evidence="4">DUF1292 domain-containing protein</fullName>
    </recommendedName>
</protein>
<name>A0A1M7T6W1_FERGO</name>
<reference evidence="3" key="1">
    <citation type="submission" date="2016-12" db="EMBL/GenBank/DDBJ databases">
        <authorList>
            <person name="Varghese N."/>
            <person name="Submissions S."/>
        </authorList>
    </citation>
    <scope>NUCLEOTIDE SEQUENCE [LARGE SCALE GENOMIC DNA]</scope>
    <source>
        <strain evidence="3">DSM 13020</strain>
    </source>
</reference>